<feature type="domain" description="MCM C-terminal AAA(+) ATPase" evidence="14">
    <location>
        <begin position="249"/>
        <end position="455"/>
    </location>
</feature>
<dbReference type="Proteomes" id="UP000095751">
    <property type="component" value="Unassembled WGS sequence"/>
</dbReference>
<gene>
    <name evidence="15" type="ORF">FRACYDRAFT_189062</name>
</gene>
<keyword evidence="10" id="KW-0539">Nucleus</keyword>
<evidence type="ECO:0000313" key="16">
    <source>
        <dbReference type="Proteomes" id="UP000095751"/>
    </source>
</evidence>
<dbReference type="Pfam" id="PF17207">
    <property type="entry name" value="MCM_OB"/>
    <property type="match status" value="1"/>
</dbReference>
<dbReference type="PROSITE" id="PS50051">
    <property type="entry name" value="MCM_2"/>
    <property type="match status" value="1"/>
</dbReference>
<keyword evidence="5 12" id="KW-0547">Nucleotide-binding</keyword>
<keyword evidence="4" id="KW-0235">DNA replication</keyword>
<dbReference type="PROSITE" id="PS00847">
    <property type="entry name" value="MCM_1"/>
    <property type="match status" value="1"/>
</dbReference>
<dbReference type="Gene3D" id="2.20.28.10">
    <property type="match status" value="1"/>
</dbReference>
<proteinExistence type="inferred from homology"/>
<dbReference type="Pfam" id="PF00493">
    <property type="entry name" value="MCM"/>
    <property type="match status" value="1"/>
</dbReference>
<dbReference type="GO" id="GO:0003697">
    <property type="term" value="F:single-stranded DNA binding"/>
    <property type="evidence" value="ECO:0007669"/>
    <property type="project" value="TreeGrafter"/>
</dbReference>
<dbReference type="InterPro" id="IPR041562">
    <property type="entry name" value="MCM_lid"/>
</dbReference>
<accession>A0A1E7F5K8</accession>
<dbReference type="GO" id="GO:0006260">
    <property type="term" value="P:DNA replication"/>
    <property type="evidence" value="ECO:0007669"/>
    <property type="project" value="UniProtKB-KW"/>
</dbReference>
<dbReference type="EMBL" id="KV784361">
    <property type="protein sequence ID" value="OEU13285.1"/>
    <property type="molecule type" value="Genomic_DNA"/>
</dbReference>
<dbReference type="FunCoup" id="A0A1E7F5K8">
    <property type="interactions" value="133"/>
</dbReference>
<dbReference type="InterPro" id="IPR003593">
    <property type="entry name" value="AAA+_ATPase"/>
</dbReference>
<comment type="subcellular location">
    <subcellularLocation>
        <location evidence="1">Nucleus</location>
    </subcellularLocation>
</comment>
<dbReference type="EC" id="3.6.4.12" evidence="3"/>
<dbReference type="Gene3D" id="3.40.50.300">
    <property type="entry name" value="P-loop containing nucleotide triphosphate hydrolases"/>
    <property type="match status" value="1"/>
</dbReference>
<dbReference type="PANTHER" id="PTHR11630">
    <property type="entry name" value="DNA REPLICATION LICENSING FACTOR MCM FAMILY MEMBER"/>
    <property type="match status" value="1"/>
</dbReference>
<evidence type="ECO:0000256" key="2">
    <source>
        <dbReference type="ARBA" id="ARBA00008010"/>
    </source>
</evidence>
<dbReference type="OrthoDB" id="422555at2759"/>
<dbReference type="InterPro" id="IPR031327">
    <property type="entry name" value="MCM"/>
</dbReference>
<feature type="region of interest" description="Disordered" evidence="13">
    <location>
        <begin position="481"/>
        <end position="500"/>
    </location>
</feature>
<evidence type="ECO:0000259" key="14">
    <source>
        <dbReference type="PROSITE" id="PS50051"/>
    </source>
</evidence>
<dbReference type="InterPro" id="IPR027417">
    <property type="entry name" value="P-loop_NTPase"/>
</dbReference>
<evidence type="ECO:0000256" key="8">
    <source>
        <dbReference type="ARBA" id="ARBA00022840"/>
    </source>
</evidence>
<dbReference type="GO" id="GO:0006310">
    <property type="term" value="P:DNA recombination"/>
    <property type="evidence" value="ECO:0007669"/>
    <property type="project" value="UniProtKB-ARBA"/>
</dbReference>
<dbReference type="InterPro" id="IPR012340">
    <property type="entry name" value="NA-bd_OB-fold"/>
</dbReference>
<protein>
    <recommendedName>
        <fullName evidence="3">DNA helicase</fullName>
        <ecNumber evidence="3">3.6.4.12</ecNumber>
    </recommendedName>
    <alternativeName>
        <fullName evidence="11">Minichromosome maintenance 8</fullName>
    </alternativeName>
</protein>
<dbReference type="InParanoid" id="A0A1E7F5K8"/>
<dbReference type="InterPro" id="IPR056875">
    <property type="entry name" value="MCM8/REC_WHD"/>
</dbReference>
<evidence type="ECO:0000256" key="10">
    <source>
        <dbReference type="ARBA" id="ARBA00023242"/>
    </source>
</evidence>
<dbReference type="PANTHER" id="PTHR11630:SF47">
    <property type="entry name" value="DNA HELICASE MCM8"/>
    <property type="match status" value="1"/>
</dbReference>
<dbReference type="GO" id="GO:0016787">
    <property type="term" value="F:hydrolase activity"/>
    <property type="evidence" value="ECO:0007669"/>
    <property type="project" value="UniProtKB-KW"/>
</dbReference>
<evidence type="ECO:0000256" key="11">
    <source>
        <dbReference type="ARBA" id="ARBA00042306"/>
    </source>
</evidence>
<dbReference type="AlphaFoldDB" id="A0A1E7F5K8"/>
<dbReference type="GO" id="GO:0005524">
    <property type="term" value="F:ATP binding"/>
    <property type="evidence" value="ECO:0007669"/>
    <property type="project" value="UniProtKB-KW"/>
</dbReference>
<evidence type="ECO:0000256" key="4">
    <source>
        <dbReference type="ARBA" id="ARBA00022705"/>
    </source>
</evidence>
<dbReference type="SUPFAM" id="SSF52540">
    <property type="entry name" value="P-loop containing nucleoside triphosphate hydrolases"/>
    <property type="match status" value="1"/>
</dbReference>
<dbReference type="CDD" id="cd17706">
    <property type="entry name" value="MCM"/>
    <property type="match status" value="1"/>
</dbReference>
<dbReference type="InterPro" id="IPR018525">
    <property type="entry name" value="MCM_CS"/>
</dbReference>
<evidence type="ECO:0000256" key="5">
    <source>
        <dbReference type="ARBA" id="ARBA00022741"/>
    </source>
</evidence>
<dbReference type="SMART" id="SM00382">
    <property type="entry name" value="AAA"/>
    <property type="match status" value="1"/>
</dbReference>
<name>A0A1E7F5K8_9STRA</name>
<dbReference type="Gene3D" id="2.40.50.140">
    <property type="entry name" value="Nucleic acid-binding proteins"/>
    <property type="match status" value="1"/>
</dbReference>
<organism evidence="15 16">
    <name type="scientific">Fragilariopsis cylindrus CCMP1102</name>
    <dbReference type="NCBI Taxonomy" id="635003"/>
    <lineage>
        <taxon>Eukaryota</taxon>
        <taxon>Sar</taxon>
        <taxon>Stramenopiles</taxon>
        <taxon>Ochrophyta</taxon>
        <taxon>Bacillariophyta</taxon>
        <taxon>Bacillariophyceae</taxon>
        <taxon>Bacillariophycidae</taxon>
        <taxon>Bacillariales</taxon>
        <taxon>Bacillariaceae</taxon>
        <taxon>Fragilariopsis</taxon>
    </lineage>
</organism>
<evidence type="ECO:0000256" key="9">
    <source>
        <dbReference type="ARBA" id="ARBA00023125"/>
    </source>
</evidence>
<comment type="similarity">
    <text evidence="2 12">Belongs to the MCM family.</text>
</comment>
<dbReference type="FunFam" id="2.20.28.10:FF:000003">
    <property type="entry name" value="DNA helicase"/>
    <property type="match status" value="1"/>
</dbReference>
<evidence type="ECO:0000313" key="15">
    <source>
        <dbReference type="EMBL" id="OEU13285.1"/>
    </source>
</evidence>
<dbReference type="Pfam" id="PF25051">
    <property type="entry name" value="WHD_MCM8"/>
    <property type="match status" value="1"/>
</dbReference>
<dbReference type="InterPro" id="IPR033762">
    <property type="entry name" value="MCM_OB"/>
</dbReference>
<sequence length="700" mass="77121">MSLWRSINENIFSSVNTTTIERTTIDTLKADRFLDSYQVTVRFVHVSPQIPMADIKTGLVEKFVAVKGHVVKARPRRLRVVTADFECSKCAAIVPYAFKKGRFSLPTKCSNANCKSKSFTMIRPTARYTNVQELRLQESQEESTTHAGRTPRQFEVELQDDLIDSCRPGDIILLACFVDAVNSALAAGKAGKRAKETSTYKLFLQGHSITTLSESNNGGKSAVGGTQSITQLCHADHRCLSLVERRAFPFDLLVASVCPSIIGHHAVKAGILLCLLGGTPPVTNQMDQGVTIRSNSHILIVGDPGMGKSQMLLAASQLAARSVYVGGNTASTTGLTVTLSKEPGGEMGIEAGALVLADQGVACIDELDKCKHLDGLLEAMEQQCVSIAKAGVVATLPARCSIVGAANPKHGSYNMSKSVAENLSMARPILSRFDLVFILRDRVDKDQDRLVSSNIMNLYRKPNAKAGNGSRDTFNRLTEEFSLKDNDQGDNSSNHPASAMERNRVPLEKRLAWVTGFNEALPATLVRDYIAYAREYCKPKLTSEASQILRDYYMTLRYPENGRHRSDSVPITTRQLEALIRLSQARAKACLREFVIKEDALDVVELLKKSVEQVHTDEFGMVDKSRAGARGQSNRKLRKEFTKELHNIVGIGAECTYDDLLRVSNRVHCPLSDFNTIIDGMRNDGELIMKSNRKYQIISS</sequence>
<dbReference type="PRINTS" id="PR01657">
    <property type="entry name" value="MCMFAMILY"/>
</dbReference>
<evidence type="ECO:0000256" key="13">
    <source>
        <dbReference type="SAM" id="MobiDB-lite"/>
    </source>
</evidence>
<keyword evidence="6" id="KW-0378">Hydrolase</keyword>
<evidence type="ECO:0000256" key="3">
    <source>
        <dbReference type="ARBA" id="ARBA00012551"/>
    </source>
</evidence>
<dbReference type="SMART" id="SM00350">
    <property type="entry name" value="MCM"/>
    <property type="match status" value="1"/>
</dbReference>
<dbReference type="CDD" id="cd22247">
    <property type="entry name" value="MCM8_WHD"/>
    <property type="match status" value="1"/>
</dbReference>
<reference evidence="15 16" key="1">
    <citation type="submission" date="2016-09" db="EMBL/GenBank/DDBJ databases">
        <title>Extensive genetic diversity and differential bi-allelic expression allows diatom success in the polar Southern Ocean.</title>
        <authorList>
            <consortium name="DOE Joint Genome Institute"/>
            <person name="Mock T."/>
            <person name="Otillar R.P."/>
            <person name="Strauss J."/>
            <person name="Dupont C."/>
            <person name="Frickenhaus S."/>
            <person name="Maumus F."/>
            <person name="Mcmullan M."/>
            <person name="Sanges R."/>
            <person name="Schmutz J."/>
            <person name="Toseland A."/>
            <person name="Valas R."/>
            <person name="Veluchamy A."/>
            <person name="Ward B.J."/>
            <person name="Allen A."/>
            <person name="Barry K."/>
            <person name="Falciatore A."/>
            <person name="Ferrante M."/>
            <person name="Fortunato A.E."/>
            <person name="Gloeckner G."/>
            <person name="Gruber A."/>
            <person name="Hipkin R."/>
            <person name="Janech M."/>
            <person name="Kroth P."/>
            <person name="Leese F."/>
            <person name="Lindquist E."/>
            <person name="Lyon B.R."/>
            <person name="Martin J."/>
            <person name="Mayer C."/>
            <person name="Parker M."/>
            <person name="Quesneville H."/>
            <person name="Raymond J."/>
            <person name="Uhlig C."/>
            <person name="Valentin K.U."/>
            <person name="Worden A.Z."/>
            <person name="Armbrust E.V."/>
            <person name="Bowler C."/>
            <person name="Green B."/>
            <person name="Moulton V."/>
            <person name="Van Oosterhout C."/>
            <person name="Grigoriev I."/>
        </authorList>
    </citation>
    <scope>NUCLEOTIDE SEQUENCE [LARGE SCALE GENOMIC DNA]</scope>
    <source>
        <strain evidence="15 16">CCMP1102</strain>
    </source>
</reference>
<evidence type="ECO:0000256" key="6">
    <source>
        <dbReference type="ARBA" id="ARBA00022801"/>
    </source>
</evidence>
<dbReference type="InterPro" id="IPR001208">
    <property type="entry name" value="MCM_dom"/>
</dbReference>
<dbReference type="GO" id="GO:0017116">
    <property type="term" value="F:single-stranded DNA helicase activity"/>
    <property type="evidence" value="ECO:0007669"/>
    <property type="project" value="TreeGrafter"/>
</dbReference>
<keyword evidence="16" id="KW-1185">Reference proteome</keyword>
<dbReference type="GO" id="GO:0005634">
    <property type="term" value="C:nucleus"/>
    <property type="evidence" value="ECO:0007669"/>
    <property type="project" value="UniProtKB-SubCell"/>
</dbReference>
<keyword evidence="7" id="KW-0347">Helicase</keyword>
<dbReference type="KEGG" id="fcy:FRACYDRAFT_189062"/>
<dbReference type="GO" id="GO:0042555">
    <property type="term" value="C:MCM complex"/>
    <property type="evidence" value="ECO:0007669"/>
    <property type="project" value="TreeGrafter"/>
</dbReference>
<keyword evidence="8 12" id="KW-0067">ATP-binding</keyword>
<evidence type="ECO:0000256" key="12">
    <source>
        <dbReference type="RuleBase" id="RU004070"/>
    </source>
</evidence>
<keyword evidence="9 12" id="KW-0238">DNA-binding</keyword>
<dbReference type="SUPFAM" id="SSF50249">
    <property type="entry name" value="Nucleic acid-binding proteins"/>
    <property type="match status" value="1"/>
</dbReference>
<evidence type="ECO:0000256" key="1">
    <source>
        <dbReference type="ARBA" id="ARBA00004123"/>
    </source>
</evidence>
<evidence type="ECO:0000256" key="7">
    <source>
        <dbReference type="ARBA" id="ARBA00022806"/>
    </source>
</evidence>
<dbReference type="Pfam" id="PF17855">
    <property type="entry name" value="MCM_lid"/>
    <property type="match status" value="1"/>
</dbReference>